<evidence type="ECO:0000313" key="1">
    <source>
        <dbReference type="EMBL" id="MDR5655008.1"/>
    </source>
</evidence>
<gene>
    <name evidence="1" type="ORF">RGD00_20550</name>
</gene>
<dbReference type="RefSeq" id="WP_310459140.1">
    <property type="nucleotide sequence ID" value="NZ_JAVKPH010000042.1"/>
</dbReference>
<dbReference type="Proteomes" id="UP001247754">
    <property type="component" value="Unassembled WGS sequence"/>
</dbReference>
<comment type="caution">
    <text evidence="1">The sequence shown here is derived from an EMBL/GenBank/DDBJ whole genome shotgun (WGS) entry which is preliminary data.</text>
</comment>
<organism evidence="1 2">
    <name type="scientific">Ruixingdingia sedimenti</name>
    <dbReference type="NCBI Taxonomy" id="3073604"/>
    <lineage>
        <taxon>Bacteria</taxon>
        <taxon>Pseudomonadati</taxon>
        <taxon>Pseudomonadota</taxon>
        <taxon>Alphaproteobacteria</taxon>
        <taxon>Rhodobacterales</taxon>
        <taxon>Paracoccaceae</taxon>
        <taxon>Ruixingdingia</taxon>
    </lineage>
</organism>
<keyword evidence="2" id="KW-1185">Reference proteome</keyword>
<sequence length="239" mass="27093">MADPMRILIGCETSGVMRRAFAARGHDVWSCDLLPAEDGSNRHIRGDVRDHLGDGWDLLVVAHPPCTRLCNSGVRWLKEPSKKLPPTYPDHEREAFARMSRDERLAFLWFDLERGVDLFAACWRAPIPRVAVENPIMNPYATVRLPADLPKPQIVQPWWFGEPFFKATGFYLRGLPPLAPTCRLTPPRPGTEEHKRWSAVHRAPPGPDRWRFRSRTFAGVADACADQWGGWAEKEAAHG</sequence>
<name>A0ABU1FDM4_9RHOB</name>
<evidence type="ECO:0000313" key="2">
    <source>
        <dbReference type="Proteomes" id="UP001247754"/>
    </source>
</evidence>
<protein>
    <recommendedName>
        <fullName evidence="3">DNA cytosine methyltransferase</fullName>
    </recommendedName>
</protein>
<reference evidence="1 2" key="1">
    <citation type="submission" date="2023-09" db="EMBL/GenBank/DDBJ databases">
        <title>Xinfangfangia sedmenti sp. nov., isolated the sedment.</title>
        <authorList>
            <person name="Xu L."/>
        </authorList>
    </citation>
    <scope>NUCLEOTIDE SEQUENCE [LARGE SCALE GENOMIC DNA]</scope>
    <source>
        <strain evidence="1 2">LG-4</strain>
    </source>
</reference>
<dbReference type="EMBL" id="JAVKPH010000042">
    <property type="protein sequence ID" value="MDR5655008.1"/>
    <property type="molecule type" value="Genomic_DNA"/>
</dbReference>
<proteinExistence type="predicted"/>
<evidence type="ECO:0008006" key="3">
    <source>
        <dbReference type="Google" id="ProtNLM"/>
    </source>
</evidence>
<accession>A0ABU1FDM4</accession>